<dbReference type="InterPro" id="IPR008979">
    <property type="entry name" value="Galactose-bd-like_sf"/>
</dbReference>
<evidence type="ECO:0000259" key="13">
    <source>
        <dbReference type="Pfam" id="PF02929"/>
    </source>
</evidence>
<dbReference type="Pfam" id="PF00703">
    <property type="entry name" value="Glyco_hydro_2"/>
    <property type="match status" value="1"/>
</dbReference>
<dbReference type="SUPFAM" id="SSF74650">
    <property type="entry name" value="Galactose mutarotase-like"/>
    <property type="match status" value="1"/>
</dbReference>
<reference evidence="14" key="1">
    <citation type="submission" date="2021-06" db="EMBL/GenBank/DDBJ databases">
        <title>44 bacteria genomes isolated from Dapeng, Shenzhen.</title>
        <authorList>
            <person name="Zheng W."/>
            <person name="Yu S."/>
            <person name="Huang Y."/>
        </authorList>
    </citation>
    <scope>NUCLEOTIDE SEQUENCE</scope>
    <source>
        <strain evidence="14">DP5N28-2</strain>
    </source>
</reference>
<evidence type="ECO:0000256" key="3">
    <source>
        <dbReference type="ARBA" id="ARBA00007401"/>
    </source>
</evidence>
<dbReference type="GO" id="GO:0009341">
    <property type="term" value="C:beta-galactosidase complex"/>
    <property type="evidence" value="ECO:0007669"/>
    <property type="project" value="InterPro"/>
</dbReference>
<dbReference type="PANTHER" id="PTHR46323">
    <property type="entry name" value="BETA-GALACTOSIDASE"/>
    <property type="match status" value="1"/>
</dbReference>
<dbReference type="InterPro" id="IPR017853">
    <property type="entry name" value="GH"/>
</dbReference>
<evidence type="ECO:0000256" key="1">
    <source>
        <dbReference type="ARBA" id="ARBA00001412"/>
    </source>
</evidence>
<evidence type="ECO:0000313" key="14">
    <source>
        <dbReference type="EMBL" id="MBY5959401.1"/>
    </source>
</evidence>
<gene>
    <name evidence="14" type="ORF">KUV50_14720</name>
</gene>
<dbReference type="GO" id="GO:0004565">
    <property type="term" value="F:beta-galactosidase activity"/>
    <property type="evidence" value="ECO:0007669"/>
    <property type="project" value="UniProtKB-EC"/>
</dbReference>
<dbReference type="Gene3D" id="2.60.120.260">
    <property type="entry name" value="Galactose-binding domain-like"/>
    <property type="match status" value="1"/>
</dbReference>
<dbReference type="EMBL" id="JAHVHU010000014">
    <property type="protein sequence ID" value="MBY5959401.1"/>
    <property type="molecule type" value="Genomic_DNA"/>
</dbReference>
<evidence type="ECO:0000256" key="9">
    <source>
        <dbReference type="ARBA" id="ARBA00032230"/>
    </source>
</evidence>
<keyword evidence="15" id="KW-1185">Reference proteome</keyword>
<dbReference type="InterPro" id="IPR006101">
    <property type="entry name" value="Glyco_hydro_2"/>
</dbReference>
<accession>A0A953HZ72</accession>
<feature type="domain" description="Glycoside hydrolase family 2 catalytic" evidence="11">
    <location>
        <begin position="309"/>
        <end position="423"/>
    </location>
</feature>
<dbReference type="GO" id="GO:0030246">
    <property type="term" value="F:carbohydrate binding"/>
    <property type="evidence" value="ECO:0007669"/>
    <property type="project" value="InterPro"/>
</dbReference>
<comment type="similarity">
    <text evidence="3">Belongs to the glycosyl hydrolase 2 family.</text>
</comment>
<evidence type="ECO:0000313" key="15">
    <source>
        <dbReference type="Proteomes" id="UP000753961"/>
    </source>
</evidence>
<dbReference type="InterPro" id="IPR014718">
    <property type="entry name" value="GH-type_carb-bd"/>
</dbReference>
<comment type="cofactor">
    <cofactor evidence="2">
        <name>Ca(2+)</name>
        <dbReference type="ChEBI" id="CHEBI:29108"/>
    </cofactor>
</comment>
<comment type="caution">
    <text evidence="14">The sequence shown here is derived from an EMBL/GenBank/DDBJ whole genome shotgun (WGS) entry which is preliminary data.</text>
</comment>
<dbReference type="InterPro" id="IPR004199">
    <property type="entry name" value="B-gal_small/dom_5"/>
</dbReference>
<dbReference type="SUPFAM" id="SSF49785">
    <property type="entry name" value="Galactose-binding domain-like"/>
    <property type="match status" value="1"/>
</dbReference>
<protein>
    <recommendedName>
        <fullName evidence="5">beta-galactosidase</fullName>
        <ecNumber evidence="5">3.2.1.23</ecNumber>
    </recommendedName>
    <alternativeName>
        <fullName evidence="9">Lactase</fullName>
    </alternativeName>
</protein>
<dbReference type="Proteomes" id="UP000753961">
    <property type="component" value="Unassembled WGS sequence"/>
</dbReference>
<feature type="domain" description="Glycoside hydrolase family 2 immunoglobulin-like beta-sandwich" evidence="10">
    <location>
        <begin position="208"/>
        <end position="301"/>
    </location>
</feature>
<sequence length="948" mass="109341">MTLLAPKFKYFFTLTICYLFFLGMGNAQQAVEPVVKYLSGKDRFTDVEWDFYCSDGRKSGEWSKIKVPSNWELEGFGTYNYGHDHKHDEVKYGKEYGLYKHEFDVPQEWEGKKINIVFEGSMTDTEVHINGQLAGEIHQGAFYRFKYDISNLVNYGGENLLEVKVSKFSSNESVNEAERYADYWIFGGIFRPVYLEVLPELHFERVAINATADGNMDINAFLNKKSASNRIRVTLLDEYGALVDEPRSFGWTSRASHQTFQTTYRNIHAWNPEWPYLYTLQIDLLEQGQPVYTHKEKIGFRTVELVPHDGIYVNGEKIVMKGVARHSFHPHAGRCLSDQDHIEDVNLIKDMNMNAVRMSHYPPDKRFLDICDSMGLFVLDELGGWQKGYDTVVGPKLIQELILHHENHPSVIMWNFGNEGGWKFPSEKWFHEYDFQKRPIIYPWLRRNDTDTRHYPSWSTLKTRLTGDDQIFFPTELQHGLYDGGHGASMDDYWEAFKRSPQNAGGILWNLKDEAVWRTDLNNYDSDGNHGPDGILGPNNEKEGSFYTIKEIWSPVQINPFVISSRFNGKLHIRNEFIYTNLKDCGFSYRIIKHGNPHKSGEDVLASGHIASPDIAPGHTAAISIPLSDHFFDADVLEFKAVDPKDREIYTWRWPVKRAENYIPGLIRSLNYENHSIKTSVNQNILLIEVGEFHYQFDLSNGQLRRVKNEEGEISFTGGPSPVGYEGASNTLQEVTWEKRNDGSVVIKGSYEKYPEEFEWRVHKNGLLDLKASRLTHSKKDVQVLGLSFNYPESKIKSLRWMGDGPYRVYKNRLKGTTFNVWEKEYNNTITGYSFDSLVYPEFKGYHANLYWASFETEESTFRVYCKSPEIYLKMYNPPAPDDAGHAQAFYPEGDIAFLHYISGIGTKFQNTGELGPAAQPSHVTRRSEDVFKPMNLTFDFHANGETE</sequence>
<evidence type="ECO:0000259" key="10">
    <source>
        <dbReference type="Pfam" id="PF00703"/>
    </source>
</evidence>
<evidence type="ECO:0000259" key="12">
    <source>
        <dbReference type="Pfam" id="PF02837"/>
    </source>
</evidence>
<keyword evidence="7" id="KW-0106">Calcium</keyword>
<feature type="domain" description="Beta galactosidase small chain/" evidence="13">
    <location>
        <begin position="730"/>
        <end position="892"/>
    </location>
</feature>
<dbReference type="Gene3D" id="2.70.98.10">
    <property type="match status" value="1"/>
</dbReference>
<evidence type="ECO:0000256" key="4">
    <source>
        <dbReference type="ARBA" id="ARBA00011245"/>
    </source>
</evidence>
<keyword evidence="8" id="KW-0326">Glycosidase</keyword>
<evidence type="ECO:0000256" key="6">
    <source>
        <dbReference type="ARBA" id="ARBA00022801"/>
    </source>
</evidence>
<dbReference type="InterPro" id="IPR013783">
    <property type="entry name" value="Ig-like_fold"/>
</dbReference>
<evidence type="ECO:0000256" key="5">
    <source>
        <dbReference type="ARBA" id="ARBA00012756"/>
    </source>
</evidence>
<dbReference type="GO" id="GO:0005990">
    <property type="term" value="P:lactose catabolic process"/>
    <property type="evidence" value="ECO:0007669"/>
    <property type="project" value="TreeGrafter"/>
</dbReference>
<comment type="catalytic activity">
    <reaction evidence="1">
        <text>Hydrolysis of terminal non-reducing beta-D-galactose residues in beta-D-galactosides.</text>
        <dbReference type="EC" id="3.2.1.23"/>
    </reaction>
</comment>
<evidence type="ECO:0000256" key="8">
    <source>
        <dbReference type="ARBA" id="ARBA00023295"/>
    </source>
</evidence>
<name>A0A953HZ72_9BACT</name>
<evidence type="ECO:0000259" key="11">
    <source>
        <dbReference type="Pfam" id="PF02836"/>
    </source>
</evidence>
<dbReference type="InterPro" id="IPR036156">
    <property type="entry name" value="Beta-gal/glucu_dom_sf"/>
</dbReference>
<evidence type="ECO:0000256" key="7">
    <source>
        <dbReference type="ARBA" id="ARBA00022837"/>
    </source>
</evidence>
<dbReference type="InterPro" id="IPR006103">
    <property type="entry name" value="Glyco_hydro_2_cat"/>
</dbReference>
<proteinExistence type="inferred from homology"/>
<dbReference type="SUPFAM" id="SSF49303">
    <property type="entry name" value="beta-Galactosidase/glucuronidase domain"/>
    <property type="match status" value="2"/>
</dbReference>
<dbReference type="Pfam" id="PF02836">
    <property type="entry name" value="Glyco_hydro_2_C"/>
    <property type="match status" value="1"/>
</dbReference>
<keyword evidence="6" id="KW-0378">Hydrolase</keyword>
<dbReference type="InterPro" id="IPR050347">
    <property type="entry name" value="Bact_Beta-galactosidase"/>
</dbReference>
<dbReference type="Gene3D" id="3.20.20.80">
    <property type="entry name" value="Glycosidases"/>
    <property type="match status" value="1"/>
</dbReference>
<comment type="subunit">
    <text evidence="4">Monomer.</text>
</comment>
<dbReference type="RefSeq" id="WP_222580939.1">
    <property type="nucleotide sequence ID" value="NZ_JAHVHU010000014.1"/>
</dbReference>
<organism evidence="14 15">
    <name type="scientific">Membranihabitans marinus</name>
    <dbReference type="NCBI Taxonomy" id="1227546"/>
    <lineage>
        <taxon>Bacteria</taxon>
        <taxon>Pseudomonadati</taxon>
        <taxon>Bacteroidota</taxon>
        <taxon>Saprospiria</taxon>
        <taxon>Saprospirales</taxon>
        <taxon>Saprospiraceae</taxon>
        <taxon>Membranihabitans</taxon>
    </lineage>
</organism>
<dbReference type="Pfam" id="PF02929">
    <property type="entry name" value="Bgal_small_N"/>
    <property type="match status" value="1"/>
</dbReference>
<dbReference type="AlphaFoldDB" id="A0A953HZ72"/>
<dbReference type="PANTHER" id="PTHR46323:SF2">
    <property type="entry name" value="BETA-GALACTOSIDASE"/>
    <property type="match status" value="1"/>
</dbReference>
<feature type="domain" description="Glycosyl hydrolases family 2 sugar binding" evidence="12">
    <location>
        <begin position="61"/>
        <end position="198"/>
    </location>
</feature>
<dbReference type="Pfam" id="PF02837">
    <property type="entry name" value="Glyco_hydro_2_N"/>
    <property type="match status" value="1"/>
</dbReference>
<evidence type="ECO:0000256" key="2">
    <source>
        <dbReference type="ARBA" id="ARBA00001913"/>
    </source>
</evidence>
<dbReference type="Gene3D" id="2.60.40.10">
    <property type="entry name" value="Immunoglobulins"/>
    <property type="match status" value="2"/>
</dbReference>
<dbReference type="EC" id="3.2.1.23" evidence="5"/>
<dbReference type="InterPro" id="IPR006102">
    <property type="entry name" value="Ig-like_GH2"/>
</dbReference>
<dbReference type="SUPFAM" id="SSF51445">
    <property type="entry name" value="(Trans)glycosidases"/>
    <property type="match status" value="1"/>
</dbReference>
<dbReference type="PRINTS" id="PR00132">
    <property type="entry name" value="GLHYDRLASE2"/>
</dbReference>
<dbReference type="InterPro" id="IPR011013">
    <property type="entry name" value="Gal_mutarotase_sf_dom"/>
</dbReference>
<dbReference type="InterPro" id="IPR006104">
    <property type="entry name" value="Glyco_hydro_2_N"/>
</dbReference>